<dbReference type="STRING" id="137246.A0A401RVY0"/>
<dbReference type="Proteomes" id="UP000287033">
    <property type="component" value="Unassembled WGS sequence"/>
</dbReference>
<dbReference type="GO" id="GO:0005814">
    <property type="term" value="C:centriole"/>
    <property type="evidence" value="ECO:0007669"/>
    <property type="project" value="UniProtKB-SubCell"/>
</dbReference>
<dbReference type="InterPro" id="IPR022008">
    <property type="entry name" value="EABR"/>
</dbReference>
<dbReference type="PANTHER" id="PTHR31838">
    <property type="entry name" value="CENTROSOMAL PROTEIN OF 55 KDA"/>
    <property type="match status" value="1"/>
</dbReference>
<dbReference type="EMBL" id="BEZZ01000009">
    <property type="protein sequence ID" value="GCC22288.1"/>
    <property type="molecule type" value="Genomic_DNA"/>
</dbReference>
<dbReference type="InterPro" id="IPR038926">
    <property type="entry name" value="CEP55"/>
</dbReference>
<evidence type="ECO:0000256" key="8">
    <source>
        <dbReference type="SAM" id="Coils"/>
    </source>
</evidence>
<evidence type="ECO:0000256" key="3">
    <source>
        <dbReference type="ARBA" id="ARBA00022490"/>
    </source>
</evidence>
<comment type="function">
    <text evidence="6">Plays a role in mitotic exit and cytokinesis. Recruits PDCD6IP and TSG101 to midbody during cytokinesis. Required for successful completion of cytokinesis. Not required for microtubule nucleation. Plays a role in the development of the brain and kidney.</text>
</comment>
<evidence type="ECO:0000256" key="5">
    <source>
        <dbReference type="ARBA" id="ARBA00023212"/>
    </source>
</evidence>
<sequence length="394" mass="46471">MIQPPNKKILSLETTKQKQIQELEQKDRQLQTMKDQLSKSGSNEVNALRRMLEDKNNDIKKKEQLFKSLSEETENLKNKLSAITLKCKELEISVPNLLPQCQSGSSHEMGTLQAQLKDALEKNQQWLIYDQQREAYVRGLLGRIFELEQQNSQCSDSKEETNQQLENKQKYNEQLLSSMKKDFEAQRDIAERLKSELTDIKKRYEEKSLEVNALNVRLQAEQGCSKWKADEEKKCSAEKIQKLQTELENLNARYEEEKKRSADLYQIQLLQRSSLNQQEQQTRNRVMEQQMQNLTLDFESEKHDRQKLQHQLQKVLKELHKAREQITRLENTRVQDIRLSDPVLYRNGDDEDKLPLPKSSNLLDESFLECPKCKAQYPTSQHRDLLDHVDYCNY</sequence>
<organism evidence="10 11">
    <name type="scientific">Chiloscyllium punctatum</name>
    <name type="common">Brownbanded bambooshark</name>
    <name type="synonym">Hemiscyllium punctatum</name>
    <dbReference type="NCBI Taxonomy" id="137246"/>
    <lineage>
        <taxon>Eukaryota</taxon>
        <taxon>Metazoa</taxon>
        <taxon>Chordata</taxon>
        <taxon>Craniata</taxon>
        <taxon>Vertebrata</taxon>
        <taxon>Chondrichthyes</taxon>
        <taxon>Elasmobranchii</taxon>
        <taxon>Galeomorphii</taxon>
        <taxon>Galeoidea</taxon>
        <taxon>Orectolobiformes</taxon>
        <taxon>Hemiscylliidae</taxon>
        <taxon>Chiloscyllium</taxon>
    </lineage>
</organism>
<evidence type="ECO:0000313" key="10">
    <source>
        <dbReference type="EMBL" id="GCC22288.1"/>
    </source>
</evidence>
<feature type="coiled-coil region" evidence="8">
    <location>
        <begin position="158"/>
        <end position="332"/>
    </location>
</feature>
<evidence type="ECO:0000259" key="9">
    <source>
        <dbReference type="Pfam" id="PF12180"/>
    </source>
</evidence>
<dbReference type="GO" id="GO:0051896">
    <property type="term" value="P:regulation of phosphatidylinositol 3-kinase/protein kinase B signal transduction"/>
    <property type="evidence" value="ECO:0007669"/>
    <property type="project" value="InterPro"/>
</dbReference>
<dbReference type="GO" id="GO:0000281">
    <property type="term" value="P:mitotic cytokinesis"/>
    <property type="evidence" value="ECO:0007669"/>
    <property type="project" value="InterPro"/>
</dbReference>
<dbReference type="Pfam" id="PF12180">
    <property type="entry name" value="EABR"/>
    <property type="match status" value="1"/>
</dbReference>
<protein>
    <recommendedName>
        <fullName evidence="7">Centrosomal protein of 55 kDa</fullName>
    </recommendedName>
</protein>
<comment type="subcellular location">
    <subcellularLocation>
        <location evidence="1">Cytoplasm</location>
        <location evidence="1">Cytoskeleton</location>
        <location evidence="1">Microtubule organizing center</location>
        <location evidence="1">Centrosome</location>
        <location evidence="1">Centriole</location>
    </subcellularLocation>
    <subcellularLocation>
        <location evidence="2">Midbody</location>
        <location evidence="2">Midbody ring</location>
    </subcellularLocation>
</comment>
<dbReference type="OMA" id="AVMAKCS"/>
<keyword evidence="5" id="KW-0206">Cytoskeleton</keyword>
<dbReference type="OrthoDB" id="8441172at2759"/>
<keyword evidence="11" id="KW-1185">Reference proteome</keyword>
<dbReference type="GO" id="GO:0090543">
    <property type="term" value="C:Flemming body"/>
    <property type="evidence" value="ECO:0007669"/>
    <property type="project" value="UniProtKB-SubCell"/>
</dbReference>
<keyword evidence="3" id="KW-0963">Cytoplasm</keyword>
<reference evidence="10 11" key="1">
    <citation type="journal article" date="2018" name="Nat. Ecol. Evol.">
        <title>Shark genomes provide insights into elasmobranch evolution and the origin of vertebrates.</title>
        <authorList>
            <person name="Hara Y"/>
            <person name="Yamaguchi K"/>
            <person name="Onimaru K"/>
            <person name="Kadota M"/>
            <person name="Koyanagi M"/>
            <person name="Keeley SD"/>
            <person name="Tatsumi K"/>
            <person name="Tanaka K"/>
            <person name="Motone F"/>
            <person name="Kageyama Y"/>
            <person name="Nozu R"/>
            <person name="Adachi N"/>
            <person name="Nishimura O"/>
            <person name="Nakagawa R"/>
            <person name="Tanegashima C"/>
            <person name="Kiyatake I"/>
            <person name="Matsumoto R"/>
            <person name="Murakumo K"/>
            <person name="Nishida K"/>
            <person name="Terakita A"/>
            <person name="Kuratani S"/>
            <person name="Sato K"/>
            <person name="Hyodo S Kuraku.S."/>
        </authorList>
    </citation>
    <scope>NUCLEOTIDE SEQUENCE [LARGE SCALE GENOMIC DNA]</scope>
</reference>
<gene>
    <name evidence="10" type="ORF">chiPu_0000675</name>
</gene>
<dbReference type="AlphaFoldDB" id="A0A401RVY0"/>
<evidence type="ECO:0000256" key="1">
    <source>
        <dbReference type="ARBA" id="ARBA00004114"/>
    </source>
</evidence>
<feature type="coiled-coil region" evidence="8">
    <location>
        <begin position="9"/>
        <end position="93"/>
    </location>
</feature>
<evidence type="ECO:0000256" key="7">
    <source>
        <dbReference type="ARBA" id="ARBA00069787"/>
    </source>
</evidence>
<keyword evidence="4 8" id="KW-0175">Coiled coil</keyword>
<feature type="domain" description="TSG101 and ALIX binding" evidence="9">
    <location>
        <begin position="113"/>
        <end position="146"/>
    </location>
</feature>
<dbReference type="GO" id="GO:0045184">
    <property type="term" value="P:establishment of protein localization"/>
    <property type="evidence" value="ECO:0007669"/>
    <property type="project" value="TreeGrafter"/>
</dbReference>
<dbReference type="PANTHER" id="PTHR31838:SF1">
    <property type="entry name" value="CENTROSOMAL PROTEIN OF 55 KDA"/>
    <property type="match status" value="1"/>
</dbReference>
<evidence type="ECO:0000313" key="11">
    <source>
        <dbReference type="Proteomes" id="UP000287033"/>
    </source>
</evidence>
<proteinExistence type="predicted"/>
<evidence type="ECO:0000256" key="6">
    <source>
        <dbReference type="ARBA" id="ARBA00055531"/>
    </source>
</evidence>
<accession>A0A401RVY0</accession>
<evidence type="ECO:0000256" key="2">
    <source>
        <dbReference type="ARBA" id="ARBA00004476"/>
    </source>
</evidence>
<comment type="caution">
    <text evidence="10">The sequence shown here is derived from an EMBL/GenBank/DDBJ whole genome shotgun (WGS) entry which is preliminary data.</text>
</comment>
<name>A0A401RVY0_CHIPU</name>
<dbReference type="Gene3D" id="1.20.5.1180">
    <property type="entry name" value="Geminin coiled-coil domain"/>
    <property type="match status" value="1"/>
</dbReference>
<dbReference type="FunFam" id="1.20.5.1180:FF:000002">
    <property type="entry name" value="Centrosomal protein of 55 kDa"/>
    <property type="match status" value="1"/>
</dbReference>
<evidence type="ECO:0000256" key="4">
    <source>
        <dbReference type="ARBA" id="ARBA00023054"/>
    </source>
</evidence>